<accession>A0AA43QQY4</accession>
<evidence type="ECO:0000313" key="2">
    <source>
        <dbReference type="Proteomes" id="UP001161017"/>
    </source>
</evidence>
<evidence type="ECO:0000313" key="1">
    <source>
        <dbReference type="EMBL" id="MDI1489506.1"/>
    </source>
</evidence>
<protein>
    <submittedName>
        <fullName evidence="1">Uncharacterized protein</fullName>
    </submittedName>
</protein>
<dbReference type="Proteomes" id="UP001161017">
    <property type="component" value="Unassembled WGS sequence"/>
</dbReference>
<keyword evidence="2" id="KW-1185">Reference proteome</keyword>
<dbReference type="EMBL" id="JAPUFD010000009">
    <property type="protein sequence ID" value="MDI1489506.1"/>
    <property type="molecule type" value="Genomic_DNA"/>
</dbReference>
<reference evidence="1" key="1">
    <citation type="journal article" date="2023" name="Genome Biol. Evol.">
        <title>First Whole Genome Sequence and Flow Cytometry Genome Size Data for the Lichen-Forming Fungus Ramalina farinacea (Ascomycota).</title>
        <authorList>
            <person name="Llewellyn T."/>
            <person name="Mian S."/>
            <person name="Hill R."/>
            <person name="Leitch I.J."/>
            <person name="Gaya E."/>
        </authorList>
    </citation>
    <scope>NUCLEOTIDE SEQUENCE</scope>
    <source>
        <strain evidence="1">LIQ254RAFAR</strain>
    </source>
</reference>
<dbReference type="AlphaFoldDB" id="A0AA43QQY4"/>
<sequence length="324" mass="36946">MSIINSSTGLQLYRGLPAEIRSEIWLYSLLVYQQQKQDEIERVERGLKHPLISVIGWAFSRLQHNFVGSLLIRLFATLVGFKGLPRPQTSTVMSLLLANRTIGEEAADVFQRQTSYRVPPGPTFPVKAYFTQIPTYQRDLVSTVTVRFCAADYQGPPEWGPHYPSTSTRVMASESLGSAWCYRATWLDKLIWVSELPGIKNIIIEVEGMDEIFYFEGSESIRRVFDDVAWQPSSADPLEGWPPELWDLARLASDNVAEKLYTQELVDAGLEQPVVSRWRRTRRGCASLLSTCWVKRLVGLRLRATDHQELEKEESRLNYGDGDE</sequence>
<organism evidence="1 2">
    <name type="scientific">Ramalina farinacea</name>
    <dbReference type="NCBI Taxonomy" id="258253"/>
    <lineage>
        <taxon>Eukaryota</taxon>
        <taxon>Fungi</taxon>
        <taxon>Dikarya</taxon>
        <taxon>Ascomycota</taxon>
        <taxon>Pezizomycotina</taxon>
        <taxon>Lecanoromycetes</taxon>
        <taxon>OSLEUM clade</taxon>
        <taxon>Lecanoromycetidae</taxon>
        <taxon>Lecanorales</taxon>
        <taxon>Lecanorineae</taxon>
        <taxon>Ramalinaceae</taxon>
        <taxon>Ramalina</taxon>
    </lineage>
</organism>
<gene>
    <name evidence="1" type="ORF">OHK93_008785</name>
</gene>
<comment type="caution">
    <text evidence="1">The sequence shown here is derived from an EMBL/GenBank/DDBJ whole genome shotgun (WGS) entry which is preliminary data.</text>
</comment>
<proteinExistence type="predicted"/>
<name>A0AA43QQY4_9LECA</name>